<reference evidence="2" key="1">
    <citation type="submission" date="2020-08" db="EMBL/GenBank/DDBJ databases">
        <title>Multicomponent nature underlies the extraordinary mechanical properties of spider dragline silk.</title>
        <authorList>
            <person name="Kono N."/>
            <person name="Nakamura H."/>
            <person name="Mori M."/>
            <person name="Yoshida Y."/>
            <person name="Ohtoshi R."/>
            <person name="Malay A.D."/>
            <person name="Moran D.A.P."/>
            <person name="Tomita M."/>
            <person name="Numata K."/>
            <person name="Arakawa K."/>
        </authorList>
    </citation>
    <scope>NUCLEOTIDE SEQUENCE</scope>
</reference>
<feature type="chain" id="PRO_5036489333" evidence="1">
    <location>
        <begin position="26"/>
        <end position="236"/>
    </location>
</feature>
<dbReference type="Gene3D" id="1.10.274.60">
    <property type="entry name" value="Spidroin, repetitive domain"/>
    <property type="match status" value="1"/>
</dbReference>
<evidence type="ECO:0000256" key="1">
    <source>
        <dbReference type="SAM" id="SignalP"/>
    </source>
</evidence>
<dbReference type="AlphaFoldDB" id="A0A8X6N408"/>
<dbReference type="EMBL" id="BMAW01099930">
    <property type="protein sequence ID" value="GFS92549.1"/>
    <property type="molecule type" value="Genomic_DNA"/>
</dbReference>
<accession>A0A8X6N408</accession>
<gene>
    <name evidence="2" type="primary">NCL1_37627</name>
    <name evidence="2" type="ORF">NPIL_581261</name>
</gene>
<feature type="signal peptide" evidence="1">
    <location>
        <begin position="1"/>
        <end position="25"/>
    </location>
</feature>
<evidence type="ECO:0000313" key="2">
    <source>
        <dbReference type="EMBL" id="GFS92549.1"/>
    </source>
</evidence>
<name>A0A8X6N408_NEPPI</name>
<dbReference type="Proteomes" id="UP000887013">
    <property type="component" value="Unassembled WGS sequence"/>
</dbReference>
<protein>
    <submittedName>
        <fullName evidence="2">Uncharacterized protein</fullName>
    </submittedName>
</protein>
<organism evidence="2 3">
    <name type="scientific">Nephila pilipes</name>
    <name type="common">Giant wood spider</name>
    <name type="synonym">Nephila maculata</name>
    <dbReference type="NCBI Taxonomy" id="299642"/>
    <lineage>
        <taxon>Eukaryota</taxon>
        <taxon>Metazoa</taxon>
        <taxon>Ecdysozoa</taxon>
        <taxon>Arthropoda</taxon>
        <taxon>Chelicerata</taxon>
        <taxon>Arachnida</taxon>
        <taxon>Araneae</taxon>
        <taxon>Araneomorphae</taxon>
        <taxon>Entelegynae</taxon>
        <taxon>Araneoidea</taxon>
        <taxon>Nephilidae</taxon>
        <taxon>Nephila</taxon>
    </lineage>
</organism>
<evidence type="ECO:0000313" key="3">
    <source>
        <dbReference type="Proteomes" id="UP000887013"/>
    </source>
</evidence>
<dbReference type="InterPro" id="IPR043070">
    <property type="entry name" value="Spidroin_repeat"/>
</dbReference>
<keyword evidence="3" id="KW-1185">Reference proteome</keyword>
<keyword evidence="1" id="KW-0732">Signal</keyword>
<sequence length="236" mass="26741">MKFVLPKLCELSLVLLFAYLQTGACDSPDPENSVFHPIISYDIQIISDNSTIRDFVSTFVKEVYDSDTLKDLFDITAETSTSFRNHAYNDFIRVINQNNLDNAELIADFATRTFNQNFETIPRDVAVRIYANIVANFLYSIGKLSSTNDAESLAKQYAKDFSDAAKKYVKDGDVETKYDAISQGVVNFVLPIQKLTQDEVWKLAFLFESQFLLAAVELSYTNDVYDQCAKEANESM</sequence>
<dbReference type="OrthoDB" id="6426344at2759"/>
<proteinExistence type="predicted"/>
<comment type="caution">
    <text evidence="2">The sequence shown here is derived from an EMBL/GenBank/DDBJ whole genome shotgun (WGS) entry which is preliminary data.</text>
</comment>